<sequence length="441" mass="48832">MRKMTKALMGISSALVLSTAIPGMAKADELTLCWAAWDPANALVELSKDFTAATGTTMKFEFVPWPNFADRILNELNSGGRLCDLLIGDSQWIGGSAENGYYVKLNDFFEKEGIKMGDFAEAAVNAYSTWPKGTPNYWALPAMGDANGWFYRKDWFTKPELQAEFKQKYGRDLGPPQTWDELKQVAEFFTGREIDGQKVYGAAIFTERASEGVTMGATSALYPYGFKYEQTPGKYDMDGAVNSSDSVAGLEAYKALYKCCQPPGYTDSYMGEGLDAFKSGQVAMAMNWFAFFPGLHKDEKVGGDKIGFFVNPKQKVAASTLGGQGISVVANTDNMDGALAYLKWFAQPEVQKKWWALGGYAVHNAVLNDPSFKDSQPFAADFLVAMNQVQDFWQEPSYAILLQAMQKRLHDYVVADQGTAQEALDALVKDWKEIFEDEGKL</sequence>
<keyword evidence="4 6" id="KW-0732">Signal</keyword>
<keyword evidence="3" id="KW-0813">Transport</keyword>
<dbReference type="EMBL" id="CP023068">
    <property type="protein sequence ID" value="ASY66298.1"/>
    <property type="molecule type" value="Genomic_DNA"/>
</dbReference>
<dbReference type="SUPFAM" id="SSF53850">
    <property type="entry name" value="Periplasmic binding protein-like II"/>
    <property type="match status" value="1"/>
</dbReference>
<dbReference type="STRING" id="716928.GCA_000261485_04599"/>
<evidence type="ECO:0000256" key="1">
    <source>
        <dbReference type="ARBA" id="ARBA00004418"/>
    </source>
</evidence>
<evidence type="ECO:0000256" key="2">
    <source>
        <dbReference type="ARBA" id="ARBA00008520"/>
    </source>
</evidence>
<reference evidence="7 8" key="1">
    <citation type="submission" date="2017-08" db="EMBL/GenBank/DDBJ databases">
        <title>Multipartite genome sequences of Sinorhizobium species nodulating soybeans.</title>
        <authorList>
            <person name="Tian C.F."/>
        </authorList>
    </citation>
    <scope>NUCLEOTIDE SEQUENCE [LARGE SCALE GENOMIC DNA]</scope>
    <source>
        <strain evidence="7 8">CCBAU 05684</strain>
        <plasmid evidence="8">psj05684b</plasmid>
    </source>
</reference>
<dbReference type="Gene3D" id="3.40.190.10">
    <property type="entry name" value="Periplasmic binding protein-like II"/>
    <property type="match status" value="2"/>
</dbReference>
<keyword evidence="7" id="KW-0614">Plasmid</keyword>
<comment type="similarity">
    <text evidence="2">Belongs to the bacterial solute-binding protein 1 family.</text>
</comment>
<evidence type="ECO:0000313" key="8">
    <source>
        <dbReference type="Proteomes" id="UP000217211"/>
    </source>
</evidence>
<proteinExistence type="inferred from homology"/>
<keyword evidence="8" id="KW-1185">Reference proteome</keyword>
<dbReference type="PANTHER" id="PTHR43649">
    <property type="entry name" value="ARABINOSE-BINDING PROTEIN-RELATED"/>
    <property type="match status" value="1"/>
</dbReference>
<dbReference type="RefSeq" id="WP_034858207.1">
    <property type="nucleotide sequence ID" value="NZ_AJQT01000103.1"/>
</dbReference>
<protein>
    <submittedName>
        <fullName evidence="7">Dihydroxyacetone ABC transport system, substrate-binding protein</fullName>
    </submittedName>
</protein>
<accession>A0A249PK46</accession>
<geneLocation type="plasmid" evidence="8">
    <name>psj05684b</name>
</geneLocation>
<dbReference type="InterPro" id="IPR006059">
    <property type="entry name" value="SBP"/>
</dbReference>
<dbReference type="InterPro" id="IPR050490">
    <property type="entry name" value="Bact_solute-bd_prot1"/>
</dbReference>
<dbReference type="Pfam" id="PF01547">
    <property type="entry name" value="SBP_bac_1"/>
    <property type="match status" value="1"/>
</dbReference>
<evidence type="ECO:0000256" key="6">
    <source>
        <dbReference type="SAM" id="SignalP"/>
    </source>
</evidence>
<evidence type="ECO:0000256" key="4">
    <source>
        <dbReference type="ARBA" id="ARBA00022729"/>
    </source>
</evidence>
<feature type="chain" id="PRO_5013077780" evidence="6">
    <location>
        <begin position="28"/>
        <end position="441"/>
    </location>
</feature>
<dbReference type="PANTHER" id="PTHR43649:SF34">
    <property type="entry name" value="ABC TRANSPORTER PERIPLASMIC-BINDING PROTEIN YCJN-RELATED"/>
    <property type="match status" value="1"/>
</dbReference>
<dbReference type="Proteomes" id="UP000217211">
    <property type="component" value="Plasmid pSJ05684b"/>
</dbReference>
<keyword evidence="5" id="KW-0574">Periplasm</keyword>
<gene>
    <name evidence="7" type="ORF">SJ05684_b53160</name>
</gene>
<evidence type="ECO:0000256" key="3">
    <source>
        <dbReference type="ARBA" id="ARBA00022448"/>
    </source>
</evidence>
<evidence type="ECO:0000313" key="7">
    <source>
        <dbReference type="EMBL" id="ASY66298.1"/>
    </source>
</evidence>
<name>A0A249PK46_9HYPH</name>
<feature type="signal peptide" evidence="6">
    <location>
        <begin position="1"/>
        <end position="27"/>
    </location>
</feature>
<dbReference type="eggNOG" id="COG1653">
    <property type="taxonomic scope" value="Bacteria"/>
</dbReference>
<evidence type="ECO:0000256" key="5">
    <source>
        <dbReference type="ARBA" id="ARBA00022764"/>
    </source>
</evidence>
<dbReference type="KEGG" id="esj:SJ05684_b53160"/>
<organism evidence="7 8">
    <name type="scientific">Sinorhizobium sojae CCBAU 05684</name>
    <dbReference type="NCBI Taxonomy" id="716928"/>
    <lineage>
        <taxon>Bacteria</taxon>
        <taxon>Pseudomonadati</taxon>
        <taxon>Pseudomonadota</taxon>
        <taxon>Alphaproteobacteria</taxon>
        <taxon>Hyphomicrobiales</taxon>
        <taxon>Rhizobiaceae</taxon>
        <taxon>Sinorhizobium/Ensifer group</taxon>
        <taxon>Sinorhizobium</taxon>
    </lineage>
</organism>
<dbReference type="AlphaFoldDB" id="A0A249PK46"/>
<comment type="subcellular location">
    <subcellularLocation>
        <location evidence="1">Periplasm</location>
    </subcellularLocation>
</comment>
<dbReference type="GO" id="GO:0042597">
    <property type="term" value="C:periplasmic space"/>
    <property type="evidence" value="ECO:0007669"/>
    <property type="project" value="UniProtKB-SubCell"/>
</dbReference>
<dbReference type="OrthoDB" id="9803049at2"/>